<gene>
    <name evidence="3" type="ORF">GCM10022419_059730</name>
</gene>
<evidence type="ECO:0000313" key="3">
    <source>
        <dbReference type="EMBL" id="GAA3570905.1"/>
    </source>
</evidence>
<name>A0ABP6XRL0_9ACTN</name>
<proteinExistence type="predicted"/>
<reference evidence="4" key="1">
    <citation type="journal article" date="2019" name="Int. J. Syst. Evol. Microbiol.">
        <title>The Global Catalogue of Microorganisms (GCM) 10K type strain sequencing project: providing services to taxonomists for standard genome sequencing and annotation.</title>
        <authorList>
            <consortium name="The Broad Institute Genomics Platform"/>
            <consortium name="The Broad Institute Genome Sequencing Center for Infectious Disease"/>
            <person name="Wu L."/>
            <person name="Ma J."/>
        </authorList>
    </citation>
    <scope>NUCLEOTIDE SEQUENCE [LARGE SCALE GENOMIC DNA]</scope>
    <source>
        <strain evidence="4">JCM 17326</strain>
    </source>
</reference>
<evidence type="ECO:0000256" key="1">
    <source>
        <dbReference type="SAM" id="Phobius"/>
    </source>
</evidence>
<feature type="chain" id="PRO_5045595498" description="MFS transporter" evidence="2">
    <location>
        <begin position="20"/>
        <end position="182"/>
    </location>
</feature>
<keyword evidence="4" id="KW-1185">Reference proteome</keyword>
<feature type="transmembrane region" description="Helical" evidence="1">
    <location>
        <begin position="111"/>
        <end position="133"/>
    </location>
</feature>
<dbReference type="EMBL" id="BAABDQ010000013">
    <property type="protein sequence ID" value="GAA3570905.1"/>
    <property type="molecule type" value="Genomic_DNA"/>
</dbReference>
<keyword evidence="2" id="KW-0732">Signal</keyword>
<feature type="signal peptide" evidence="2">
    <location>
        <begin position="1"/>
        <end position="19"/>
    </location>
</feature>
<dbReference type="Proteomes" id="UP001500630">
    <property type="component" value="Unassembled WGS sequence"/>
</dbReference>
<keyword evidence="1" id="KW-0812">Transmembrane</keyword>
<feature type="transmembrane region" description="Helical" evidence="1">
    <location>
        <begin position="43"/>
        <end position="63"/>
    </location>
</feature>
<evidence type="ECO:0000256" key="2">
    <source>
        <dbReference type="SAM" id="SignalP"/>
    </source>
</evidence>
<keyword evidence="1" id="KW-0472">Membrane</keyword>
<keyword evidence="1" id="KW-1133">Transmembrane helix</keyword>
<evidence type="ECO:0008006" key="5">
    <source>
        <dbReference type="Google" id="ProtNLM"/>
    </source>
</evidence>
<evidence type="ECO:0000313" key="4">
    <source>
        <dbReference type="Proteomes" id="UP001500630"/>
    </source>
</evidence>
<sequence>MYVAMLRLLAIGHLSSALAVPFWSVPRGDGFEHARLAVLTALWMGQFLTVPIGLVVGLVLAVMDSWTRPPGYVLGAITTAFGVIVADQARLTMSWLDGRPSGLGDPDGESTVAFLAFLSGVVTILVGLSIVLIRWSGYEPQATPVRQRGSTEIWQEEAVRQGERSAFAPRGRPFPVIGEWPR</sequence>
<comment type="caution">
    <text evidence="3">The sequence shown here is derived from an EMBL/GenBank/DDBJ whole genome shotgun (WGS) entry which is preliminary data.</text>
</comment>
<organism evidence="3 4">
    <name type="scientific">Nonomuraea rosea</name>
    <dbReference type="NCBI Taxonomy" id="638574"/>
    <lineage>
        <taxon>Bacteria</taxon>
        <taxon>Bacillati</taxon>
        <taxon>Actinomycetota</taxon>
        <taxon>Actinomycetes</taxon>
        <taxon>Streptosporangiales</taxon>
        <taxon>Streptosporangiaceae</taxon>
        <taxon>Nonomuraea</taxon>
    </lineage>
</organism>
<accession>A0ABP6XRL0</accession>
<feature type="transmembrane region" description="Helical" evidence="1">
    <location>
        <begin position="70"/>
        <end position="91"/>
    </location>
</feature>
<protein>
    <recommendedName>
        <fullName evidence="5">MFS transporter</fullName>
    </recommendedName>
</protein>